<dbReference type="EMBL" id="JABVEC010000006">
    <property type="protein sequence ID" value="MBC6465900.1"/>
    <property type="molecule type" value="Genomic_DNA"/>
</dbReference>
<dbReference type="Proteomes" id="UP000805614">
    <property type="component" value="Unassembled WGS sequence"/>
</dbReference>
<name>A0ABR7LMD1_9ACTN</name>
<protein>
    <submittedName>
        <fullName evidence="2">DUF4097 family beta strand repeat protein</fullName>
    </submittedName>
</protein>
<organism evidence="2 3">
    <name type="scientific">Actinomadura alba</name>
    <dbReference type="NCBI Taxonomy" id="406431"/>
    <lineage>
        <taxon>Bacteria</taxon>
        <taxon>Bacillati</taxon>
        <taxon>Actinomycetota</taxon>
        <taxon>Actinomycetes</taxon>
        <taxon>Streptosporangiales</taxon>
        <taxon>Thermomonosporaceae</taxon>
        <taxon>Actinomadura</taxon>
    </lineage>
</organism>
<proteinExistence type="predicted"/>
<dbReference type="RefSeq" id="WP_187242919.1">
    <property type="nucleotide sequence ID" value="NZ_BAAAOK010000028.1"/>
</dbReference>
<evidence type="ECO:0000259" key="1">
    <source>
        <dbReference type="Pfam" id="PF13349"/>
    </source>
</evidence>
<keyword evidence="3" id="KW-1185">Reference proteome</keyword>
<sequence>MRVVTWSVALAGVAVAASGCGIGVSAETLHENRSYDVSEPVSTVRLGVDSDRIEVVGADVTKVTVHERLSFTKGERPTSKNTTVNGTLHLRYDCRDGIHIGISPTCKIGYRVTVPRDTNVQLTGDSGRLQVTGVAGSVNAHTDSGTINLVDLRSPKVVATSDSGTIQVAGKAETSTLRTNSGTITAENLTVSSLTASTDSGRIRATCTAPPSNVMATSDSGAVELVLPGDRAYAVVTNTDAGPETIDVNRDPASQFRVRVSTDSGAIKILEA</sequence>
<feature type="domain" description="DUF4097" evidence="1">
    <location>
        <begin position="58"/>
        <end position="265"/>
    </location>
</feature>
<dbReference type="InterPro" id="IPR025164">
    <property type="entry name" value="Toastrack_DUF4097"/>
</dbReference>
<comment type="caution">
    <text evidence="2">The sequence shown here is derived from an EMBL/GenBank/DDBJ whole genome shotgun (WGS) entry which is preliminary data.</text>
</comment>
<evidence type="ECO:0000313" key="3">
    <source>
        <dbReference type="Proteomes" id="UP000805614"/>
    </source>
</evidence>
<accession>A0ABR7LMD1</accession>
<reference evidence="2 3" key="1">
    <citation type="submission" date="2020-06" db="EMBL/GenBank/DDBJ databases">
        <title>Actinomadura xiongansis sp. nov., isolated from soil of Baiyangdian.</title>
        <authorList>
            <person name="Zhang X."/>
        </authorList>
    </citation>
    <scope>NUCLEOTIDE SEQUENCE [LARGE SCALE GENOMIC DNA]</scope>
    <source>
        <strain evidence="2 3">HBUM206468</strain>
    </source>
</reference>
<evidence type="ECO:0000313" key="2">
    <source>
        <dbReference type="EMBL" id="MBC6465900.1"/>
    </source>
</evidence>
<dbReference type="Gene3D" id="2.160.20.120">
    <property type="match status" value="1"/>
</dbReference>
<dbReference type="PROSITE" id="PS51257">
    <property type="entry name" value="PROKAR_LIPOPROTEIN"/>
    <property type="match status" value="1"/>
</dbReference>
<dbReference type="Pfam" id="PF13349">
    <property type="entry name" value="DUF4097"/>
    <property type="match status" value="1"/>
</dbReference>
<gene>
    <name evidence="2" type="ORF">HKK74_10375</name>
</gene>